<sequence>MMAWMHRQSVSKLIRSWPAICGRNLSSVREFVDPPPMPVAMAMVDLCAPVLCGRGDKKTKKGKRFKGTFGNSRPKKDKQIARIKEK</sequence>
<dbReference type="Pfam" id="PF17067">
    <property type="entry name" value="RPS31"/>
    <property type="match status" value="1"/>
</dbReference>
<evidence type="ECO:0008006" key="7">
    <source>
        <dbReference type="Google" id="ProtNLM"/>
    </source>
</evidence>
<proteinExistence type="inferred from homology"/>
<name>A0AA38FI60_TAXCH</name>
<dbReference type="AlphaFoldDB" id="A0AA38FI60"/>
<dbReference type="Proteomes" id="UP000824469">
    <property type="component" value="Unassembled WGS sequence"/>
</dbReference>
<dbReference type="GO" id="GO:0005840">
    <property type="term" value="C:ribosome"/>
    <property type="evidence" value="ECO:0007669"/>
    <property type="project" value="UniProtKB-KW"/>
</dbReference>
<evidence type="ECO:0000256" key="4">
    <source>
        <dbReference type="SAM" id="MobiDB-lite"/>
    </source>
</evidence>
<evidence type="ECO:0000256" key="2">
    <source>
        <dbReference type="ARBA" id="ARBA00022980"/>
    </source>
</evidence>
<comment type="similarity">
    <text evidence="1">Belongs to the bacterial ribosomal protein bTHX family.</text>
</comment>
<accession>A0AA38FI60</accession>
<feature type="non-terminal residue" evidence="5">
    <location>
        <position position="86"/>
    </location>
</feature>
<dbReference type="GO" id="GO:0032544">
    <property type="term" value="P:plastid translation"/>
    <property type="evidence" value="ECO:0007669"/>
    <property type="project" value="TreeGrafter"/>
</dbReference>
<dbReference type="GO" id="GO:1990904">
    <property type="term" value="C:ribonucleoprotein complex"/>
    <property type="evidence" value="ECO:0007669"/>
    <property type="project" value="UniProtKB-KW"/>
</dbReference>
<dbReference type="EMBL" id="JAHRHJ020000009">
    <property type="protein sequence ID" value="KAH9302966.1"/>
    <property type="molecule type" value="Genomic_DNA"/>
</dbReference>
<keyword evidence="3" id="KW-0687">Ribonucleoprotein</keyword>
<dbReference type="NCBIfam" id="TIGR04560">
    <property type="entry name" value="ribo_THX"/>
    <property type="match status" value="1"/>
</dbReference>
<evidence type="ECO:0000256" key="3">
    <source>
        <dbReference type="ARBA" id="ARBA00023274"/>
    </source>
</evidence>
<keyword evidence="2" id="KW-0689">Ribosomal protein</keyword>
<reference evidence="5 6" key="1">
    <citation type="journal article" date="2021" name="Nat. Plants">
        <title>The Taxus genome provides insights into paclitaxel biosynthesis.</title>
        <authorList>
            <person name="Xiong X."/>
            <person name="Gou J."/>
            <person name="Liao Q."/>
            <person name="Li Y."/>
            <person name="Zhou Q."/>
            <person name="Bi G."/>
            <person name="Li C."/>
            <person name="Du R."/>
            <person name="Wang X."/>
            <person name="Sun T."/>
            <person name="Guo L."/>
            <person name="Liang H."/>
            <person name="Lu P."/>
            <person name="Wu Y."/>
            <person name="Zhang Z."/>
            <person name="Ro D.K."/>
            <person name="Shang Y."/>
            <person name="Huang S."/>
            <person name="Yan J."/>
        </authorList>
    </citation>
    <scope>NUCLEOTIDE SEQUENCE [LARGE SCALE GENOMIC DNA]</scope>
    <source>
        <strain evidence="5">Ta-2019</strain>
    </source>
</reference>
<dbReference type="PANTHER" id="PTHR34550:SF3">
    <property type="entry name" value="SMALL RIBOSOMAL SUBUNIT PROTEIN BTHXM"/>
    <property type="match status" value="1"/>
</dbReference>
<organism evidence="5 6">
    <name type="scientific">Taxus chinensis</name>
    <name type="common">Chinese yew</name>
    <name type="synonym">Taxus wallichiana var. chinensis</name>
    <dbReference type="NCBI Taxonomy" id="29808"/>
    <lineage>
        <taxon>Eukaryota</taxon>
        <taxon>Viridiplantae</taxon>
        <taxon>Streptophyta</taxon>
        <taxon>Embryophyta</taxon>
        <taxon>Tracheophyta</taxon>
        <taxon>Spermatophyta</taxon>
        <taxon>Pinopsida</taxon>
        <taxon>Pinidae</taxon>
        <taxon>Conifers II</taxon>
        <taxon>Cupressales</taxon>
        <taxon>Taxaceae</taxon>
        <taxon>Taxus</taxon>
    </lineage>
</organism>
<dbReference type="GO" id="GO:0009536">
    <property type="term" value="C:plastid"/>
    <property type="evidence" value="ECO:0007669"/>
    <property type="project" value="TreeGrafter"/>
</dbReference>
<feature type="compositionally biased region" description="Basic residues" evidence="4">
    <location>
        <begin position="57"/>
        <end position="66"/>
    </location>
</feature>
<evidence type="ECO:0000313" key="6">
    <source>
        <dbReference type="Proteomes" id="UP000824469"/>
    </source>
</evidence>
<keyword evidence="6" id="KW-1185">Reference proteome</keyword>
<gene>
    <name evidence="5" type="ORF">KI387_014549</name>
</gene>
<dbReference type="PANTHER" id="PTHR34550">
    <property type="entry name" value="30S RIBOSOMAL PROTEIN S31, CHLOROPLASTIC"/>
    <property type="match status" value="1"/>
</dbReference>
<feature type="compositionally biased region" description="Basic and acidic residues" evidence="4">
    <location>
        <begin position="77"/>
        <end position="86"/>
    </location>
</feature>
<comment type="caution">
    <text evidence="5">The sequence shown here is derived from an EMBL/GenBank/DDBJ whole genome shotgun (WGS) entry which is preliminary data.</text>
</comment>
<feature type="region of interest" description="Disordered" evidence="4">
    <location>
        <begin position="57"/>
        <end position="86"/>
    </location>
</feature>
<dbReference type="InterPro" id="IPR044695">
    <property type="entry name" value="Ribosomal_bTHXc/bTHXc_plant"/>
</dbReference>
<dbReference type="InterPro" id="IPR030826">
    <property type="entry name" value="Ribosomal_bTHX/bTHXc/bTHXm"/>
</dbReference>
<evidence type="ECO:0000313" key="5">
    <source>
        <dbReference type="EMBL" id="KAH9302966.1"/>
    </source>
</evidence>
<evidence type="ECO:0000256" key="1">
    <source>
        <dbReference type="ARBA" id="ARBA00010834"/>
    </source>
</evidence>
<protein>
    <recommendedName>
        <fullName evidence="7">30S ribosomal protein S31, mitochondrial</fullName>
    </recommendedName>
</protein>